<reference evidence="2 3" key="1">
    <citation type="journal article" date="2019" name="Int. J. Syst. Evol. Microbiol.">
        <title>The Global Catalogue of Microorganisms (GCM) 10K type strain sequencing project: providing services to taxonomists for standard genome sequencing and annotation.</title>
        <authorList>
            <consortium name="The Broad Institute Genomics Platform"/>
            <consortium name="The Broad Institute Genome Sequencing Center for Infectious Disease"/>
            <person name="Wu L."/>
            <person name="Ma J."/>
        </authorList>
    </citation>
    <scope>NUCLEOTIDE SEQUENCE [LARGE SCALE GENOMIC DNA]</scope>
    <source>
        <strain evidence="2 3">JCM 6242</strain>
    </source>
</reference>
<evidence type="ECO:0000256" key="1">
    <source>
        <dbReference type="SAM" id="MobiDB-lite"/>
    </source>
</evidence>
<name>A0ABN3W3S5_9ACTN</name>
<proteinExistence type="predicted"/>
<feature type="region of interest" description="Disordered" evidence="1">
    <location>
        <begin position="29"/>
        <end position="60"/>
    </location>
</feature>
<dbReference type="EMBL" id="BAAAVI010000039">
    <property type="protein sequence ID" value="GAA2885942.1"/>
    <property type="molecule type" value="Genomic_DNA"/>
</dbReference>
<comment type="caution">
    <text evidence="2">The sequence shown here is derived from an EMBL/GenBank/DDBJ whole genome shotgun (WGS) entry which is preliminary data.</text>
</comment>
<evidence type="ECO:0000313" key="2">
    <source>
        <dbReference type="EMBL" id="GAA2885942.1"/>
    </source>
</evidence>
<keyword evidence="3" id="KW-1185">Reference proteome</keyword>
<organism evidence="2 3">
    <name type="scientific">Streptosporangium fragile</name>
    <dbReference type="NCBI Taxonomy" id="46186"/>
    <lineage>
        <taxon>Bacteria</taxon>
        <taxon>Bacillati</taxon>
        <taxon>Actinomycetota</taxon>
        <taxon>Actinomycetes</taxon>
        <taxon>Streptosporangiales</taxon>
        <taxon>Streptosporangiaceae</taxon>
        <taxon>Streptosporangium</taxon>
    </lineage>
</organism>
<evidence type="ECO:0000313" key="3">
    <source>
        <dbReference type="Proteomes" id="UP001500831"/>
    </source>
</evidence>
<accession>A0ABN3W3S5</accession>
<feature type="compositionally biased region" description="Basic and acidic residues" evidence="1">
    <location>
        <begin position="29"/>
        <end position="45"/>
    </location>
</feature>
<protein>
    <submittedName>
        <fullName evidence="2">Uncharacterized protein</fullName>
    </submittedName>
</protein>
<dbReference type="Proteomes" id="UP001500831">
    <property type="component" value="Unassembled WGS sequence"/>
</dbReference>
<sequence length="60" mass="6621">MPGPSSYTRRVSPSGSMWIEAVTWCRAGAERGRTRRGEAGMREGADGGGRTGVLRDRRRR</sequence>
<gene>
    <name evidence="2" type="ORF">GCM10010517_49590</name>
</gene>